<keyword evidence="4" id="KW-0699">rRNA-binding</keyword>
<dbReference type="InterPro" id="IPR021131">
    <property type="entry name" value="Ribosomal_uL15/eL18"/>
</dbReference>
<feature type="region of interest" description="Disordered" evidence="5">
    <location>
        <begin position="10"/>
        <end position="40"/>
    </location>
</feature>
<sequence>MIKLPKVVAKSKKRVGRGMGSGKGSHTSGRGQKGQKSRGTIGVLFEGMKMRKSLLKRLPLMRGKGKFHAKAKPEIVNYKRLEKIAEGTEITLEKLVKLGIVNGKLAKVNGVKILSIGKNPKKFKFSVPTSGKAIKIASEKPIEKEVKASK</sequence>
<comment type="caution">
    <text evidence="7">The sequence shown here is derived from an EMBL/GenBank/DDBJ whole genome shotgun (WGS) entry which is preliminary data.</text>
</comment>
<dbReference type="InterPro" id="IPR030878">
    <property type="entry name" value="Ribosomal_uL15"/>
</dbReference>
<evidence type="ECO:0000256" key="2">
    <source>
        <dbReference type="ARBA" id="ARBA00022980"/>
    </source>
</evidence>
<dbReference type="EMBL" id="LCAL01000010">
    <property type="protein sequence ID" value="KKR90739.1"/>
    <property type="molecule type" value="Genomic_DNA"/>
</dbReference>
<evidence type="ECO:0000259" key="6">
    <source>
        <dbReference type="Pfam" id="PF00828"/>
    </source>
</evidence>
<organism evidence="7 8">
    <name type="scientific">Candidatus Woesebacteria bacterium GW2011_GWD1_41_12</name>
    <dbReference type="NCBI Taxonomy" id="1618593"/>
    <lineage>
        <taxon>Bacteria</taxon>
        <taxon>Candidatus Woeseibacteriota</taxon>
    </lineage>
</organism>
<dbReference type="SUPFAM" id="SSF52080">
    <property type="entry name" value="Ribosomal proteins L15p and L18e"/>
    <property type="match status" value="1"/>
</dbReference>
<evidence type="ECO:0000256" key="5">
    <source>
        <dbReference type="SAM" id="MobiDB-lite"/>
    </source>
</evidence>
<accession>A0A0G0UPN1</accession>
<feature type="domain" description="Large ribosomal subunit protein uL15/eL18" evidence="6">
    <location>
        <begin position="76"/>
        <end position="128"/>
    </location>
</feature>
<dbReference type="InterPro" id="IPR005749">
    <property type="entry name" value="Ribosomal_uL15_bac-type"/>
</dbReference>
<evidence type="ECO:0000256" key="4">
    <source>
        <dbReference type="HAMAP-Rule" id="MF_01341"/>
    </source>
</evidence>
<dbReference type="InterPro" id="IPR036227">
    <property type="entry name" value="Ribosomal_uL15/eL18_sf"/>
</dbReference>
<evidence type="ECO:0000313" key="8">
    <source>
        <dbReference type="Proteomes" id="UP000034275"/>
    </source>
</evidence>
<dbReference type="GO" id="GO:0019843">
    <property type="term" value="F:rRNA binding"/>
    <property type="evidence" value="ECO:0007669"/>
    <property type="project" value="UniProtKB-UniRule"/>
</dbReference>
<dbReference type="HAMAP" id="MF_01341">
    <property type="entry name" value="Ribosomal_uL15"/>
    <property type="match status" value="1"/>
</dbReference>
<comment type="subunit">
    <text evidence="4">Part of the 50S ribosomal subunit.</text>
</comment>
<keyword evidence="4" id="KW-0694">RNA-binding</keyword>
<dbReference type="PANTHER" id="PTHR12934">
    <property type="entry name" value="50S RIBOSOMAL PROTEIN L15"/>
    <property type="match status" value="1"/>
</dbReference>
<dbReference type="PANTHER" id="PTHR12934:SF11">
    <property type="entry name" value="LARGE RIBOSOMAL SUBUNIT PROTEIN UL15M"/>
    <property type="match status" value="1"/>
</dbReference>
<name>A0A0G0UPN1_9BACT</name>
<evidence type="ECO:0000313" key="7">
    <source>
        <dbReference type="EMBL" id="KKR90739.1"/>
    </source>
</evidence>
<dbReference type="Proteomes" id="UP000034275">
    <property type="component" value="Unassembled WGS sequence"/>
</dbReference>
<dbReference type="Pfam" id="PF00828">
    <property type="entry name" value="Ribosomal_L27A"/>
    <property type="match status" value="1"/>
</dbReference>
<proteinExistence type="inferred from homology"/>
<evidence type="ECO:0000256" key="1">
    <source>
        <dbReference type="ARBA" id="ARBA00007320"/>
    </source>
</evidence>
<keyword evidence="3 4" id="KW-0687">Ribonucleoprotein</keyword>
<comment type="similarity">
    <text evidence="1 4">Belongs to the universal ribosomal protein uL15 family.</text>
</comment>
<dbReference type="Gene3D" id="3.100.10.10">
    <property type="match status" value="1"/>
</dbReference>
<comment type="function">
    <text evidence="4">Binds to the 23S rRNA.</text>
</comment>
<gene>
    <name evidence="4" type="primary">rplO</name>
    <name evidence="7" type="ORF">UU39_C0010G0008</name>
</gene>
<dbReference type="GO" id="GO:0015934">
    <property type="term" value="C:large ribosomal subunit"/>
    <property type="evidence" value="ECO:0007669"/>
    <property type="project" value="InterPro"/>
</dbReference>
<dbReference type="GO" id="GO:0003735">
    <property type="term" value="F:structural constituent of ribosome"/>
    <property type="evidence" value="ECO:0007669"/>
    <property type="project" value="InterPro"/>
</dbReference>
<reference evidence="7 8" key="1">
    <citation type="journal article" date="2015" name="Nature">
        <title>rRNA introns, odd ribosomes, and small enigmatic genomes across a large radiation of phyla.</title>
        <authorList>
            <person name="Brown C.T."/>
            <person name="Hug L.A."/>
            <person name="Thomas B.C."/>
            <person name="Sharon I."/>
            <person name="Castelle C.J."/>
            <person name="Singh A."/>
            <person name="Wilkins M.J."/>
            <person name="Williams K.H."/>
            <person name="Banfield J.F."/>
        </authorList>
    </citation>
    <scope>NUCLEOTIDE SEQUENCE [LARGE SCALE GENOMIC DNA]</scope>
</reference>
<keyword evidence="2 4" id="KW-0689">Ribosomal protein</keyword>
<evidence type="ECO:0000256" key="3">
    <source>
        <dbReference type="ARBA" id="ARBA00023274"/>
    </source>
</evidence>
<dbReference type="GO" id="GO:0006412">
    <property type="term" value="P:translation"/>
    <property type="evidence" value="ECO:0007669"/>
    <property type="project" value="UniProtKB-UniRule"/>
</dbReference>
<protein>
    <recommendedName>
        <fullName evidence="4">Large ribosomal subunit protein uL15</fullName>
    </recommendedName>
</protein>
<dbReference type="AlphaFoldDB" id="A0A0G0UPN1"/>
<dbReference type="PATRIC" id="fig|1618593.3.peg.204"/>